<dbReference type="NCBIfam" id="NF035935">
    <property type="entry name" value="ESAT6_3"/>
    <property type="match status" value="1"/>
</dbReference>
<accession>A0A1Q4VCC7</accession>
<dbReference type="Gene3D" id="1.10.287.1060">
    <property type="entry name" value="ESAT-6-like"/>
    <property type="match status" value="1"/>
</dbReference>
<dbReference type="InterPro" id="IPR048032">
    <property type="entry name" value="ESAT6-like"/>
</dbReference>
<reference evidence="1 2" key="1">
    <citation type="submission" date="2015-06" db="EMBL/GenBank/DDBJ databases">
        <title>Cloning and characterization of the uncialamcin biosynthetic gene cluster.</title>
        <authorList>
            <person name="Yan X."/>
            <person name="Huang T."/>
            <person name="Ge H."/>
            <person name="Shen B."/>
        </authorList>
    </citation>
    <scope>NUCLEOTIDE SEQUENCE [LARGE SCALE GENOMIC DNA]</scope>
    <source>
        <strain evidence="1 2">DCA2648</strain>
    </source>
</reference>
<sequence length="103" mass="11060">MGQNLDRRSYDTGASSEVQGGLQGIIAQLERVLGDRDTAVKAAMAEFQADGVSDEYHGKEVRWNKAANEVREIIRLVRGTLEQNDGTAQSTLAKAKAAVDAIG</sequence>
<dbReference type="Proteomes" id="UP000186455">
    <property type="component" value="Unassembled WGS sequence"/>
</dbReference>
<keyword evidence="2" id="KW-1185">Reference proteome</keyword>
<dbReference type="EMBL" id="LFBV01000001">
    <property type="protein sequence ID" value="OKH95473.1"/>
    <property type="molecule type" value="Genomic_DNA"/>
</dbReference>
<dbReference type="STRING" id="1048205.AB852_01110"/>
<dbReference type="AlphaFoldDB" id="A0A1Q4VCC7"/>
<evidence type="ECO:0000313" key="1">
    <source>
        <dbReference type="EMBL" id="OKH95473.1"/>
    </source>
</evidence>
<proteinExistence type="predicted"/>
<dbReference type="RefSeq" id="WP_073782665.1">
    <property type="nucleotide sequence ID" value="NZ_CP108638.1"/>
</dbReference>
<organism evidence="1 2">
    <name type="scientific">Streptomyces uncialis</name>
    <dbReference type="NCBI Taxonomy" id="1048205"/>
    <lineage>
        <taxon>Bacteria</taxon>
        <taxon>Bacillati</taxon>
        <taxon>Actinomycetota</taxon>
        <taxon>Actinomycetes</taxon>
        <taxon>Kitasatosporales</taxon>
        <taxon>Streptomycetaceae</taxon>
        <taxon>Streptomyces</taxon>
    </lineage>
</organism>
<comment type="caution">
    <text evidence="1">The sequence shown here is derived from an EMBL/GenBank/DDBJ whole genome shotgun (WGS) entry which is preliminary data.</text>
</comment>
<evidence type="ECO:0000313" key="2">
    <source>
        <dbReference type="Proteomes" id="UP000186455"/>
    </source>
</evidence>
<dbReference type="GeneID" id="96793744"/>
<evidence type="ECO:0008006" key="3">
    <source>
        <dbReference type="Google" id="ProtNLM"/>
    </source>
</evidence>
<name>A0A1Q4VCC7_9ACTN</name>
<protein>
    <recommendedName>
        <fullName evidence="3">Pore-forming ESAT-6 family protein</fullName>
    </recommendedName>
</protein>
<gene>
    <name evidence="1" type="ORF">AB852_01110</name>
</gene>